<keyword evidence="4 16" id="KW-0349">Heme</keyword>
<evidence type="ECO:0000256" key="11">
    <source>
        <dbReference type="ARBA" id="ARBA00023004"/>
    </source>
</evidence>
<dbReference type="EMBL" id="CP006911">
    <property type="protein sequence ID" value="ALE02557.1"/>
    <property type="molecule type" value="Genomic_DNA"/>
</dbReference>
<keyword evidence="25" id="KW-1185">Reference proteome</keyword>
<dbReference type="Proteomes" id="UP000068905">
    <property type="component" value="Chromosome"/>
</dbReference>
<dbReference type="NCBIfam" id="TIGR02866">
    <property type="entry name" value="CoxB"/>
    <property type="match status" value="1"/>
</dbReference>
<dbReference type="RefSeq" id="WP_053820735.1">
    <property type="nucleotide sequence ID" value="NZ_CP006911.1"/>
</dbReference>
<dbReference type="InterPro" id="IPR002429">
    <property type="entry name" value="CcO_II-like_C"/>
</dbReference>
<evidence type="ECO:0000256" key="13">
    <source>
        <dbReference type="ARBA" id="ARBA00023136"/>
    </source>
</evidence>
<dbReference type="Gene3D" id="1.10.287.90">
    <property type="match status" value="1"/>
</dbReference>
<dbReference type="AlphaFoldDB" id="A0A0M4LEM6"/>
<dbReference type="Gene3D" id="1.10.760.10">
    <property type="entry name" value="Cytochrome c-like domain"/>
    <property type="match status" value="1"/>
</dbReference>
<dbReference type="InterPro" id="IPR036909">
    <property type="entry name" value="Cyt_c-like_dom_sf"/>
</dbReference>
<dbReference type="InterPro" id="IPR011759">
    <property type="entry name" value="Cyt_c_oxidase_su2_TM_dom"/>
</dbReference>
<comment type="function">
    <text evidence="14 18">Subunits I and II form the functional core of the enzyme complex. Electrons originating in cytochrome c are transferred via heme a and Cu(A) to the binuclear center formed by heme a3 and Cu(B).</text>
</comment>
<dbReference type="GO" id="GO:0016491">
    <property type="term" value="F:oxidoreductase activity"/>
    <property type="evidence" value="ECO:0007669"/>
    <property type="project" value="InterPro"/>
</dbReference>
<keyword evidence="8" id="KW-1278">Translocase</keyword>
<dbReference type="SUPFAM" id="SSF46626">
    <property type="entry name" value="Cytochrome c"/>
    <property type="match status" value="1"/>
</dbReference>
<evidence type="ECO:0000259" key="23">
    <source>
        <dbReference type="PROSITE" id="PS51007"/>
    </source>
</evidence>
<evidence type="ECO:0000256" key="16">
    <source>
        <dbReference type="PROSITE-ProRule" id="PRU00433"/>
    </source>
</evidence>
<dbReference type="GO" id="GO:0020037">
    <property type="term" value="F:heme binding"/>
    <property type="evidence" value="ECO:0007669"/>
    <property type="project" value="InterPro"/>
</dbReference>
<evidence type="ECO:0000313" key="25">
    <source>
        <dbReference type="Proteomes" id="UP000068905"/>
    </source>
</evidence>
<evidence type="ECO:0000256" key="7">
    <source>
        <dbReference type="ARBA" id="ARBA00022723"/>
    </source>
</evidence>
<dbReference type="InterPro" id="IPR036257">
    <property type="entry name" value="Cyt_c_oxidase_su2_TM_sf"/>
</dbReference>
<gene>
    <name evidence="24" type="ORF">W908_08615</name>
</gene>
<protein>
    <recommendedName>
        <fullName evidence="18">Cytochrome c oxidase subunit 2</fullName>
        <ecNumber evidence="18">7.1.1.9</ecNumber>
    </recommendedName>
</protein>
<dbReference type="InterPro" id="IPR001505">
    <property type="entry name" value="Copper_CuA"/>
</dbReference>
<dbReference type="PANTHER" id="PTHR22888">
    <property type="entry name" value="CYTOCHROME C OXIDASE, SUBUNIT II"/>
    <property type="match status" value="1"/>
</dbReference>
<keyword evidence="13 19" id="KW-0472">Membrane</keyword>
<keyword evidence="20" id="KW-0732">Signal</keyword>
<evidence type="ECO:0000256" key="14">
    <source>
        <dbReference type="ARBA" id="ARBA00024688"/>
    </source>
</evidence>
<keyword evidence="3 17" id="KW-0813">Transport</keyword>
<evidence type="ECO:0000256" key="3">
    <source>
        <dbReference type="ARBA" id="ARBA00022448"/>
    </source>
</evidence>
<dbReference type="GO" id="GO:0004129">
    <property type="term" value="F:cytochrome-c oxidase activity"/>
    <property type="evidence" value="ECO:0007669"/>
    <property type="project" value="UniProtKB-EC"/>
</dbReference>
<dbReference type="PROSITE" id="PS50999">
    <property type="entry name" value="COX2_TM"/>
    <property type="match status" value="1"/>
</dbReference>
<evidence type="ECO:0000256" key="5">
    <source>
        <dbReference type="ARBA" id="ARBA00022660"/>
    </source>
</evidence>
<feature type="domain" description="Cytochrome oxidase subunit II transmembrane region profile" evidence="22">
    <location>
        <begin position="18"/>
        <end position="115"/>
    </location>
</feature>
<dbReference type="STRING" id="1125411.W908_08615"/>
<evidence type="ECO:0000259" key="22">
    <source>
        <dbReference type="PROSITE" id="PS50999"/>
    </source>
</evidence>
<feature type="transmembrane region" description="Helical" evidence="19">
    <location>
        <begin position="46"/>
        <end position="66"/>
    </location>
</feature>
<evidence type="ECO:0000256" key="8">
    <source>
        <dbReference type="ARBA" id="ARBA00022967"/>
    </source>
</evidence>
<dbReference type="InterPro" id="IPR045187">
    <property type="entry name" value="CcO_II"/>
</dbReference>
<sequence length="373" mass="40996">MKLFLTITSAIAALLGPRSAFAEYTLNMTKGITDLSQDIYWLHMMAFWVCVGIGVVVFGAMFYSIIAHRKSKGAKAAHFHESTTVEFIWTGIPILILIAMAIPASKTLIDIEVLEKADMTIKVTGIQWKWQYDYPEEGISFVSNLAQSSRDVIKASPEEREAVHKESDYLRSVDNHLVLPVDTTVRFLITSNDVIHNWWVPAFGVKQDANPGFINDAWAKPNEIGTYRGQCAELCGKDHGFMPIVVDVVSKADYAAWVESKQAEKVAELASATQEWTEADLVARGEEVYNANCSGCHQKDGSGIPGVFPAMIGSEVTNGPADYQIGMVLNGLRGMPAFKMLSDTDIASVITYERRSFGNNGSVVQPSDVTSAR</sequence>
<dbReference type="InterPro" id="IPR008972">
    <property type="entry name" value="Cupredoxin"/>
</dbReference>
<organism evidence="24 25">
    <name type="scientific">Candidatus Pseudothioglobus singularis PS1</name>
    <dbReference type="NCBI Taxonomy" id="1125411"/>
    <lineage>
        <taxon>Bacteria</taxon>
        <taxon>Pseudomonadati</taxon>
        <taxon>Pseudomonadota</taxon>
        <taxon>Gammaproteobacteria</taxon>
        <taxon>Candidatus Pseudothioglobaceae</taxon>
        <taxon>Candidatus Pseudothioglobus</taxon>
    </lineage>
</organism>
<dbReference type="SUPFAM" id="SSF49503">
    <property type="entry name" value="Cupredoxins"/>
    <property type="match status" value="1"/>
</dbReference>
<dbReference type="PRINTS" id="PR01166">
    <property type="entry name" value="CYCOXIDASEII"/>
</dbReference>
<dbReference type="SUPFAM" id="SSF81464">
    <property type="entry name" value="Cytochrome c oxidase subunit II-like, transmembrane region"/>
    <property type="match status" value="1"/>
</dbReference>
<comment type="catalytic activity">
    <reaction evidence="15 18">
        <text>4 Fe(II)-[cytochrome c] + O2 + 8 H(+)(in) = 4 Fe(III)-[cytochrome c] + 2 H2O + 4 H(+)(out)</text>
        <dbReference type="Rhea" id="RHEA:11436"/>
        <dbReference type="Rhea" id="RHEA-COMP:10350"/>
        <dbReference type="Rhea" id="RHEA-COMP:14399"/>
        <dbReference type="ChEBI" id="CHEBI:15377"/>
        <dbReference type="ChEBI" id="CHEBI:15378"/>
        <dbReference type="ChEBI" id="CHEBI:15379"/>
        <dbReference type="ChEBI" id="CHEBI:29033"/>
        <dbReference type="ChEBI" id="CHEBI:29034"/>
        <dbReference type="EC" id="7.1.1.9"/>
    </reaction>
</comment>
<keyword evidence="5 17" id="KW-0679">Respiratory chain</keyword>
<evidence type="ECO:0000256" key="12">
    <source>
        <dbReference type="ARBA" id="ARBA00023008"/>
    </source>
</evidence>
<evidence type="ECO:0000256" key="1">
    <source>
        <dbReference type="ARBA" id="ARBA00004141"/>
    </source>
</evidence>
<comment type="subcellular location">
    <subcellularLocation>
        <location evidence="17">Cell membrane</location>
        <topology evidence="17">Multi-pass membrane protein</topology>
    </subcellularLocation>
    <subcellularLocation>
        <location evidence="1">Membrane</location>
        <topology evidence="1">Multi-pass membrane protein</topology>
    </subcellularLocation>
</comment>
<evidence type="ECO:0000256" key="20">
    <source>
        <dbReference type="SAM" id="SignalP"/>
    </source>
</evidence>
<evidence type="ECO:0000259" key="21">
    <source>
        <dbReference type="PROSITE" id="PS50857"/>
    </source>
</evidence>
<dbReference type="InterPro" id="IPR014222">
    <property type="entry name" value="Cyt_c_oxidase_su2"/>
</dbReference>
<evidence type="ECO:0000256" key="17">
    <source>
        <dbReference type="RuleBase" id="RU000456"/>
    </source>
</evidence>
<keyword evidence="10 19" id="KW-1133">Transmembrane helix</keyword>
<dbReference type="Pfam" id="PF13442">
    <property type="entry name" value="Cytochrome_CBB3"/>
    <property type="match status" value="1"/>
</dbReference>
<comment type="similarity">
    <text evidence="2 17">Belongs to the cytochrome c oxidase subunit 2 family.</text>
</comment>
<feature type="domain" description="Cytochrome oxidase subunit II copper A binding" evidence="21">
    <location>
        <begin position="116"/>
        <end position="260"/>
    </location>
</feature>
<dbReference type="Pfam" id="PF00116">
    <property type="entry name" value="COX2"/>
    <property type="match status" value="1"/>
</dbReference>
<dbReference type="GO" id="GO:0042773">
    <property type="term" value="P:ATP synthesis coupled electron transport"/>
    <property type="evidence" value="ECO:0007669"/>
    <property type="project" value="TreeGrafter"/>
</dbReference>
<evidence type="ECO:0000256" key="19">
    <source>
        <dbReference type="SAM" id="Phobius"/>
    </source>
</evidence>
<reference evidence="24 25" key="1">
    <citation type="journal article" date="2015" name="Genome Announc.">
        <title>Genome Sequence of 'Candidatus Thioglobus singularis' Strain PS1, a Mixotroph from the SUP05 Clade of Marine Gammaproteobacteria.</title>
        <authorList>
            <person name="Marshall K.T."/>
            <person name="Morris R.M."/>
        </authorList>
    </citation>
    <scope>NUCLEOTIDE SEQUENCE [LARGE SCALE GENOMIC DNA]</scope>
    <source>
        <strain evidence="24 25">PS1</strain>
    </source>
</reference>
<dbReference type="Pfam" id="PF02790">
    <property type="entry name" value="COX2_TM"/>
    <property type="match status" value="1"/>
</dbReference>
<dbReference type="EC" id="7.1.1.9" evidence="18"/>
<evidence type="ECO:0000313" key="24">
    <source>
        <dbReference type="EMBL" id="ALE02557.1"/>
    </source>
</evidence>
<dbReference type="GO" id="GO:0005886">
    <property type="term" value="C:plasma membrane"/>
    <property type="evidence" value="ECO:0007669"/>
    <property type="project" value="UniProtKB-SubCell"/>
</dbReference>
<dbReference type="OrthoDB" id="9781261at2"/>
<dbReference type="PATRIC" id="fig|1125411.7.peg.1692"/>
<evidence type="ECO:0000256" key="15">
    <source>
        <dbReference type="ARBA" id="ARBA00047816"/>
    </source>
</evidence>
<accession>A0A0M4LEM6</accession>
<proteinExistence type="inferred from homology"/>
<feature type="domain" description="Cytochrome c" evidence="23">
    <location>
        <begin position="280"/>
        <end position="357"/>
    </location>
</feature>
<dbReference type="PANTHER" id="PTHR22888:SF9">
    <property type="entry name" value="CYTOCHROME C OXIDASE SUBUNIT 2"/>
    <property type="match status" value="1"/>
</dbReference>
<dbReference type="Gene3D" id="2.60.40.420">
    <property type="entry name" value="Cupredoxins - blue copper proteins"/>
    <property type="match status" value="1"/>
</dbReference>
<evidence type="ECO:0000256" key="2">
    <source>
        <dbReference type="ARBA" id="ARBA00007866"/>
    </source>
</evidence>
<dbReference type="PROSITE" id="PS51007">
    <property type="entry name" value="CYTC"/>
    <property type="match status" value="1"/>
</dbReference>
<comment type="cofactor">
    <cofactor evidence="18">
        <name>Cu cation</name>
        <dbReference type="ChEBI" id="CHEBI:23378"/>
    </cofactor>
    <text evidence="18">Binds a copper A center.</text>
</comment>
<keyword evidence="9 17" id="KW-0249">Electron transport</keyword>
<dbReference type="InterPro" id="IPR009056">
    <property type="entry name" value="Cyt_c-like_dom"/>
</dbReference>
<dbReference type="GO" id="GO:0005507">
    <property type="term" value="F:copper ion binding"/>
    <property type="evidence" value="ECO:0007669"/>
    <property type="project" value="InterPro"/>
</dbReference>
<evidence type="ECO:0000256" key="6">
    <source>
        <dbReference type="ARBA" id="ARBA00022692"/>
    </source>
</evidence>
<evidence type="ECO:0000256" key="10">
    <source>
        <dbReference type="ARBA" id="ARBA00022989"/>
    </source>
</evidence>
<feature type="transmembrane region" description="Helical" evidence="19">
    <location>
        <begin position="87"/>
        <end position="104"/>
    </location>
</feature>
<name>A0A0M4LEM6_9GAMM</name>
<evidence type="ECO:0000256" key="9">
    <source>
        <dbReference type="ARBA" id="ARBA00022982"/>
    </source>
</evidence>
<dbReference type="PROSITE" id="PS50857">
    <property type="entry name" value="COX2_CUA"/>
    <property type="match status" value="1"/>
</dbReference>
<evidence type="ECO:0000256" key="4">
    <source>
        <dbReference type="ARBA" id="ARBA00022617"/>
    </source>
</evidence>
<dbReference type="KEGG" id="tsn:W908_08615"/>
<keyword evidence="6 17" id="KW-0812">Transmembrane</keyword>
<evidence type="ECO:0000256" key="18">
    <source>
        <dbReference type="RuleBase" id="RU004024"/>
    </source>
</evidence>
<keyword evidence="7 16" id="KW-0479">Metal-binding</keyword>
<feature type="signal peptide" evidence="20">
    <location>
        <begin position="1"/>
        <end position="22"/>
    </location>
</feature>
<dbReference type="PROSITE" id="PS00078">
    <property type="entry name" value="COX2"/>
    <property type="match status" value="1"/>
</dbReference>
<keyword evidence="11 16" id="KW-0408">Iron</keyword>
<feature type="chain" id="PRO_5005797555" description="Cytochrome c oxidase subunit 2" evidence="20">
    <location>
        <begin position="23"/>
        <end position="373"/>
    </location>
</feature>
<keyword evidence="12 18" id="KW-0186">Copper</keyword>